<comment type="caution">
    <text evidence="1">The sequence shown here is derived from an EMBL/GenBank/DDBJ whole genome shotgun (WGS) entry which is preliminary data.</text>
</comment>
<dbReference type="InterPro" id="IPR009776">
    <property type="entry name" value="Spore_0_M"/>
</dbReference>
<organism evidence="1 2">
    <name type="scientific">Vogesella indigofera</name>
    <name type="common">Pseudomonas indigofera</name>
    <dbReference type="NCBI Taxonomy" id="45465"/>
    <lineage>
        <taxon>Bacteria</taxon>
        <taxon>Pseudomonadati</taxon>
        <taxon>Pseudomonadota</taxon>
        <taxon>Betaproteobacteria</taxon>
        <taxon>Neisseriales</taxon>
        <taxon>Chromobacteriaceae</taxon>
        <taxon>Vogesella</taxon>
    </lineage>
</organism>
<evidence type="ECO:0000313" key="2">
    <source>
        <dbReference type="Proteomes" id="UP000279384"/>
    </source>
</evidence>
<dbReference type="PANTHER" id="PTHR40053:SF1">
    <property type="entry name" value="SPORULATION-CONTROL PROTEIN SPO0M"/>
    <property type="match status" value="1"/>
</dbReference>
<dbReference type="AlphaFoldDB" id="A0A495AW74"/>
<protein>
    <submittedName>
        <fullName evidence="1">Sporulation-control protein</fullName>
    </submittedName>
</protein>
<evidence type="ECO:0000313" key="1">
    <source>
        <dbReference type="EMBL" id="RKQ52979.1"/>
    </source>
</evidence>
<name>A0A495AW74_VOGIN</name>
<sequence length="246" mass="26958">MFKKLLASIGVGGAKIDTRLDNPRLRPGEVLSGHVLVQGGNADQDIEKIELVLMTEAEQEAGDHEARGAIALGVIRVAERFTIRAGETRQLPFQLLLPAETPVNALPHYGRALPVWIHTDLAIAAAVDANDRDLLEIHPTAQIATLLTAFEQLGWPLYSTDVEVGTARVGNVTSTLGCYQEFELKPRGGNFRIQEIELTFIPYGHDTHVLVEVDSRFGGDGYLVLVMGADFASRDWVAELRQRLAL</sequence>
<reference evidence="1 2" key="1">
    <citation type="submission" date="2018-10" db="EMBL/GenBank/DDBJ databases">
        <title>Genomic Encyclopedia of Type Strains, Phase IV (KMG-IV): sequencing the most valuable type-strain genomes for metagenomic binning, comparative biology and taxonomic classification.</title>
        <authorList>
            <person name="Goeker M."/>
        </authorList>
    </citation>
    <scope>NUCLEOTIDE SEQUENCE [LARGE SCALE GENOMIC DNA]</scope>
    <source>
        <strain evidence="1 2">DSM 3303</strain>
    </source>
</reference>
<dbReference type="PANTHER" id="PTHR40053">
    <property type="entry name" value="SPORULATION-CONTROL PROTEIN SPO0M"/>
    <property type="match status" value="1"/>
</dbReference>
<accession>A0A495AW74</accession>
<proteinExistence type="predicted"/>
<dbReference type="RefSeq" id="WP_170152185.1">
    <property type="nucleotide sequence ID" value="NZ_RBID01000020.1"/>
</dbReference>
<gene>
    <name evidence="1" type="ORF">C8E02_3449</name>
</gene>
<dbReference type="Proteomes" id="UP000279384">
    <property type="component" value="Unassembled WGS sequence"/>
</dbReference>
<dbReference type="Pfam" id="PF07070">
    <property type="entry name" value="Spo0M"/>
    <property type="match status" value="1"/>
</dbReference>
<dbReference type="EMBL" id="RBID01000020">
    <property type="protein sequence ID" value="RKQ52979.1"/>
    <property type="molecule type" value="Genomic_DNA"/>
</dbReference>